<comment type="caution">
    <text evidence="2">The sequence shown here is derived from an EMBL/GenBank/DDBJ whole genome shotgun (WGS) entry which is preliminary data.</text>
</comment>
<dbReference type="Proteomes" id="UP000316628">
    <property type="component" value="Unassembled WGS sequence"/>
</dbReference>
<organism evidence="2 3">
    <name type="scientific">Saccharothrix saharensis</name>
    <dbReference type="NCBI Taxonomy" id="571190"/>
    <lineage>
        <taxon>Bacteria</taxon>
        <taxon>Bacillati</taxon>
        <taxon>Actinomycetota</taxon>
        <taxon>Actinomycetes</taxon>
        <taxon>Pseudonocardiales</taxon>
        <taxon>Pseudonocardiaceae</taxon>
        <taxon>Saccharothrix</taxon>
    </lineage>
</organism>
<sequence length="171" mass="18768">MIEMKGKRVRPTPAEEIRKSFVNCSKGEAKKLTLPADLHSRNWTETDFLGWIDPRAVNNAYLVLPRDGGVVGVVLRANTPPKSALRSSSCAFCLTTHVLSDVGMFVAPKAGAAGRRGNTVGTYVCADLACSAYVRRKRRPSAPQPAETLDDDERIARMLTNINHFVEKVLD</sequence>
<feature type="domain" description="Elongation factor G-binding protein C-terminal treble-clef zinc-finger" evidence="1">
    <location>
        <begin position="16"/>
        <end position="169"/>
    </location>
</feature>
<protein>
    <submittedName>
        <fullName evidence="2">Treble-clef zinc-finger protein</fullName>
    </submittedName>
</protein>
<dbReference type="GO" id="GO:0008270">
    <property type="term" value="F:zinc ion binding"/>
    <property type="evidence" value="ECO:0007669"/>
    <property type="project" value="UniProtKB-KW"/>
</dbReference>
<evidence type="ECO:0000313" key="2">
    <source>
        <dbReference type="EMBL" id="TQM85416.1"/>
    </source>
</evidence>
<proteinExistence type="predicted"/>
<dbReference type="AlphaFoldDB" id="A0A543JRE2"/>
<dbReference type="RefSeq" id="WP_246108188.1">
    <property type="nucleotide sequence ID" value="NZ_VFPP01000001.1"/>
</dbReference>
<keyword evidence="2" id="KW-0479">Metal-binding</keyword>
<dbReference type="InterPro" id="IPR032330">
    <property type="entry name" value="EF-G-binding_C"/>
</dbReference>
<keyword evidence="3" id="KW-1185">Reference proteome</keyword>
<evidence type="ECO:0000313" key="3">
    <source>
        <dbReference type="Proteomes" id="UP000316628"/>
    </source>
</evidence>
<name>A0A543JRE2_9PSEU</name>
<dbReference type="EMBL" id="VFPP01000001">
    <property type="protein sequence ID" value="TQM85416.1"/>
    <property type="molecule type" value="Genomic_DNA"/>
</dbReference>
<dbReference type="Pfam" id="PF16571">
    <property type="entry name" value="FBP_C"/>
    <property type="match status" value="1"/>
</dbReference>
<gene>
    <name evidence="2" type="ORF">FHX81_7897</name>
</gene>
<accession>A0A543JRE2</accession>
<reference evidence="2 3" key="1">
    <citation type="submission" date="2019-06" db="EMBL/GenBank/DDBJ databases">
        <title>Sequencing the genomes of 1000 actinobacteria strains.</title>
        <authorList>
            <person name="Klenk H.-P."/>
        </authorList>
    </citation>
    <scope>NUCLEOTIDE SEQUENCE [LARGE SCALE GENOMIC DNA]</scope>
    <source>
        <strain evidence="2 3">DSM 45456</strain>
    </source>
</reference>
<keyword evidence="2" id="KW-0862">Zinc</keyword>
<evidence type="ECO:0000259" key="1">
    <source>
        <dbReference type="Pfam" id="PF16571"/>
    </source>
</evidence>
<keyword evidence="2" id="KW-0863">Zinc-finger</keyword>